<evidence type="ECO:0000313" key="1">
    <source>
        <dbReference type="EMBL" id="KAF5405602.1"/>
    </source>
</evidence>
<dbReference type="Proteomes" id="UP000748531">
    <property type="component" value="Unassembled WGS sequence"/>
</dbReference>
<dbReference type="AlphaFoldDB" id="A0A8J4SU57"/>
<sequence length="145" mass="15982">MVFHVVSNCVTVNSTGAPMNVPYRNSLSISFNDGELCIHNHTDRTQLISTSPGILSAVRIRQGLFIGLVVLELPFLNKFPHIHSRLPWLQAFGYVHLATTNLVAWITNSVTDVTDENLLLPNGNNYSVVMTNGSGKLEDKSCMTI</sequence>
<proteinExistence type="predicted"/>
<evidence type="ECO:0000313" key="2">
    <source>
        <dbReference type="Proteomes" id="UP000748531"/>
    </source>
</evidence>
<gene>
    <name evidence="1" type="ORF">PHET_00900</name>
</gene>
<accession>A0A8J4SU57</accession>
<organism evidence="1 2">
    <name type="scientific">Paragonimus heterotremus</name>
    <dbReference type="NCBI Taxonomy" id="100268"/>
    <lineage>
        <taxon>Eukaryota</taxon>
        <taxon>Metazoa</taxon>
        <taxon>Spiralia</taxon>
        <taxon>Lophotrochozoa</taxon>
        <taxon>Platyhelminthes</taxon>
        <taxon>Trematoda</taxon>
        <taxon>Digenea</taxon>
        <taxon>Plagiorchiida</taxon>
        <taxon>Troglotremata</taxon>
        <taxon>Troglotrematidae</taxon>
        <taxon>Paragonimus</taxon>
    </lineage>
</organism>
<keyword evidence="2" id="KW-1185">Reference proteome</keyword>
<comment type="caution">
    <text evidence="1">The sequence shown here is derived from an EMBL/GenBank/DDBJ whole genome shotgun (WGS) entry which is preliminary data.</text>
</comment>
<protein>
    <submittedName>
        <fullName evidence="1">Uncharacterized protein</fullName>
    </submittedName>
</protein>
<reference evidence="1" key="1">
    <citation type="submission" date="2019-05" db="EMBL/GenBank/DDBJ databases">
        <title>Annotation for the trematode Paragonimus heterotremus.</title>
        <authorList>
            <person name="Choi Y.-J."/>
        </authorList>
    </citation>
    <scope>NUCLEOTIDE SEQUENCE</scope>
    <source>
        <strain evidence="1">LC</strain>
    </source>
</reference>
<name>A0A8J4SU57_9TREM</name>
<dbReference type="EMBL" id="LUCH01000272">
    <property type="protein sequence ID" value="KAF5405602.1"/>
    <property type="molecule type" value="Genomic_DNA"/>
</dbReference>